<sequence length="259" mass="29681">MLRRSVVNSVTIILLVTFLALYFILDVKWWGLVFLVLFAWFWITLLGSFLIRWNYHFVSLHSNKTIPEPYVSITFDDGPNDRFTPRILDLLQKHNAKATFFCIGQQIAKHPEILKRIIAEGHAIGNHTYTHSKAFGFFGLARVKSELQKTNALIKDLTGLQMNLYRPAFAVTNPKIEKAVKALNLFSIGWNVRSLDTTPRSEKRVLKRITSKISKGDIVLLHDTSDKTIAVLEQLLLFLEEKKLRSVSVDQLLNIKAYA</sequence>
<dbReference type="PROSITE" id="PS51677">
    <property type="entry name" value="NODB"/>
    <property type="match status" value="1"/>
</dbReference>
<evidence type="ECO:0000313" key="4">
    <source>
        <dbReference type="Proteomes" id="UP000310017"/>
    </source>
</evidence>
<keyword evidence="1" id="KW-0472">Membrane</keyword>
<accession>A0A5B7STF2</accession>
<keyword evidence="1" id="KW-1133">Transmembrane helix</keyword>
<dbReference type="GO" id="GO:0005975">
    <property type="term" value="P:carbohydrate metabolic process"/>
    <property type="evidence" value="ECO:0007669"/>
    <property type="project" value="InterPro"/>
</dbReference>
<dbReference type="GO" id="GO:0016810">
    <property type="term" value="F:hydrolase activity, acting on carbon-nitrogen (but not peptide) bonds"/>
    <property type="evidence" value="ECO:0007669"/>
    <property type="project" value="InterPro"/>
</dbReference>
<dbReference type="RefSeq" id="WP_138853819.1">
    <property type="nucleotide sequence ID" value="NZ_CP040710.1"/>
</dbReference>
<dbReference type="AlphaFoldDB" id="A0A5B7STF2"/>
<feature type="domain" description="NodB homology" evidence="2">
    <location>
        <begin position="69"/>
        <end position="247"/>
    </location>
</feature>
<dbReference type="CDD" id="cd10917">
    <property type="entry name" value="CE4_NodB_like_6s_7s"/>
    <property type="match status" value="1"/>
</dbReference>
<dbReference type="InterPro" id="IPR050248">
    <property type="entry name" value="Polysacc_deacetylase_ArnD"/>
</dbReference>
<protein>
    <submittedName>
        <fullName evidence="3">Polysaccharide deacetylase family protein</fullName>
    </submittedName>
</protein>
<gene>
    <name evidence="3" type="ORF">FGM00_15705</name>
</gene>
<dbReference type="InterPro" id="IPR011330">
    <property type="entry name" value="Glyco_hydro/deAcase_b/a-brl"/>
</dbReference>
<proteinExistence type="predicted"/>
<keyword evidence="4" id="KW-1185">Reference proteome</keyword>
<feature type="transmembrane region" description="Helical" evidence="1">
    <location>
        <begin position="7"/>
        <end position="25"/>
    </location>
</feature>
<evidence type="ECO:0000259" key="2">
    <source>
        <dbReference type="PROSITE" id="PS51677"/>
    </source>
</evidence>
<dbReference type="KEGG" id="asag:FGM00_15705"/>
<evidence type="ECO:0000256" key="1">
    <source>
        <dbReference type="SAM" id="Phobius"/>
    </source>
</evidence>
<dbReference type="SUPFAM" id="SSF88713">
    <property type="entry name" value="Glycoside hydrolase/deacetylase"/>
    <property type="match status" value="1"/>
</dbReference>
<evidence type="ECO:0000313" key="3">
    <source>
        <dbReference type="EMBL" id="QCX01482.1"/>
    </source>
</evidence>
<dbReference type="EMBL" id="CP040710">
    <property type="protein sequence ID" value="QCX01482.1"/>
    <property type="molecule type" value="Genomic_DNA"/>
</dbReference>
<dbReference type="OrthoDB" id="9812065at2"/>
<dbReference type="Proteomes" id="UP000310017">
    <property type="component" value="Chromosome"/>
</dbReference>
<dbReference type="InterPro" id="IPR002509">
    <property type="entry name" value="NODB_dom"/>
</dbReference>
<dbReference type="Pfam" id="PF01522">
    <property type="entry name" value="Polysacc_deac_1"/>
    <property type="match status" value="1"/>
</dbReference>
<keyword evidence="1" id="KW-0812">Transmembrane</keyword>
<dbReference type="PANTHER" id="PTHR10587">
    <property type="entry name" value="GLYCOSYL TRANSFERASE-RELATED"/>
    <property type="match status" value="1"/>
</dbReference>
<dbReference type="Gene3D" id="3.20.20.370">
    <property type="entry name" value="Glycoside hydrolase/deacetylase"/>
    <property type="match status" value="1"/>
</dbReference>
<reference evidence="3 4" key="1">
    <citation type="submission" date="2019-05" db="EMBL/GenBank/DDBJ databases">
        <title>Genome sequencing of F202Z8.</title>
        <authorList>
            <person name="Kwon Y.M."/>
        </authorList>
    </citation>
    <scope>NUCLEOTIDE SEQUENCE [LARGE SCALE GENOMIC DNA]</scope>
    <source>
        <strain evidence="3 4">F202Z8</strain>
    </source>
</reference>
<feature type="transmembrane region" description="Helical" evidence="1">
    <location>
        <begin position="31"/>
        <end position="51"/>
    </location>
</feature>
<name>A0A5B7STF2_9FLAO</name>
<organism evidence="3 4">
    <name type="scientific">Aggregatimonas sangjinii</name>
    <dbReference type="NCBI Taxonomy" id="2583587"/>
    <lineage>
        <taxon>Bacteria</taxon>
        <taxon>Pseudomonadati</taxon>
        <taxon>Bacteroidota</taxon>
        <taxon>Flavobacteriia</taxon>
        <taxon>Flavobacteriales</taxon>
        <taxon>Flavobacteriaceae</taxon>
        <taxon>Aggregatimonas</taxon>
    </lineage>
</organism>